<dbReference type="SUPFAM" id="SSF46785">
    <property type="entry name" value="Winged helix' DNA-binding domain"/>
    <property type="match status" value="1"/>
</dbReference>
<keyword evidence="2" id="KW-0238">DNA-binding</keyword>
<dbReference type="InterPro" id="IPR014710">
    <property type="entry name" value="RmlC-like_jellyroll"/>
</dbReference>
<dbReference type="InterPro" id="IPR018490">
    <property type="entry name" value="cNMP-bd_dom_sf"/>
</dbReference>
<dbReference type="Pfam" id="PF13545">
    <property type="entry name" value="HTH_Crp_2"/>
    <property type="match status" value="1"/>
</dbReference>
<evidence type="ECO:0000259" key="5">
    <source>
        <dbReference type="PROSITE" id="PS51063"/>
    </source>
</evidence>
<dbReference type="Pfam" id="PF00027">
    <property type="entry name" value="cNMP_binding"/>
    <property type="match status" value="1"/>
</dbReference>
<gene>
    <name evidence="6" type="ORF">ACFFJP_04080</name>
</gene>
<dbReference type="Gene3D" id="2.60.120.10">
    <property type="entry name" value="Jelly Rolls"/>
    <property type="match status" value="1"/>
</dbReference>
<keyword evidence="7" id="KW-1185">Reference proteome</keyword>
<dbReference type="PROSITE" id="PS51063">
    <property type="entry name" value="HTH_CRP_2"/>
    <property type="match status" value="1"/>
</dbReference>
<dbReference type="SMART" id="SM00419">
    <property type="entry name" value="HTH_CRP"/>
    <property type="match status" value="1"/>
</dbReference>
<comment type="caution">
    <text evidence="6">The sequence shown here is derived from an EMBL/GenBank/DDBJ whole genome shotgun (WGS) entry which is preliminary data.</text>
</comment>
<proteinExistence type="predicted"/>
<dbReference type="CDD" id="cd00038">
    <property type="entry name" value="CAP_ED"/>
    <property type="match status" value="1"/>
</dbReference>
<evidence type="ECO:0000313" key="7">
    <source>
        <dbReference type="Proteomes" id="UP001589813"/>
    </source>
</evidence>
<dbReference type="PANTHER" id="PTHR24567:SF74">
    <property type="entry name" value="HTH-TYPE TRANSCRIPTIONAL REGULATOR ARCR"/>
    <property type="match status" value="1"/>
</dbReference>
<feature type="domain" description="Cyclic nucleotide-binding" evidence="4">
    <location>
        <begin position="23"/>
        <end position="126"/>
    </location>
</feature>
<dbReference type="InterPro" id="IPR050397">
    <property type="entry name" value="Env_Response_Regulators"/>
</dbReference>
<dbReference type="Proteomes" id="UP001589813">
    <property type="component" value="Unassembled WGS sequence"/>
</dbReference>
<dbReference type="SUPFAM" id="SSF51206">
    <property type="entry name" value="cAMP-binding domain-like"/>
    <property type="match status" value="1"/>
</dbReference>
<organism evidence="6 7">
    <name type="scientific">Rheinheimera tilapiae</name>
    <dbReference type="NCBI Taxonomy" id="875043"/>
    <lineage>
        <taxon>Bacteria</taxon>
        <taxon>Pseudomonadati</taxon>
        <taxon>Pseudomonadota</taxon>
        <taxon>Gammaproteobacteria</taxon>
        <taxon>Chromatiales</taxon>
        <taxon>Chromatiaceae</taxon>
        <taxon>Rheinheimera</taxon>
    </lineage>
</organism>
<evidence type="ECO:0000256" key="3">
    <source>
        <dbReference type="ARBA" id="ARBA00023163"/>
    </source>
</evidence>
<dbReference type="RefSeq" id="WP_377240791.1">
    <property type="nucleotide sequence ID" value="NZ_JBHLXP010000001.1"/>
</dbReference>
<sequence>MEAKLDLSALNHAERLVLQTDLWFGSFSDAQQQQLLQQGRRRVLSAGQPLFSRGAPFCGIYVVLQGQLLISGLHQSGQQALLTLLTPGQWLGEIAWFDQMPRTHDVQALTDSQLLQFPKTALQQLVQQDPLWWQRFGQLLTVKLRLLFVELEDRALLPAKQRLARRLCQLSNDQQLQIPLQQEQLGQLLSLSRQTTNQLLRQLAEAGLLQTRYGTIELLNRPALVQLAQHGTLLS</sequence>
<evidence type="ECO:0000259" key="4">
    <source>
        <dbReference type="PROSITE" id="PS50042"/>
    </source>
</evidence>
<protein>
    <submittedName>
        <fullName evidence="6">Crp/Fnr family transcriptional regulator</fullName>
    </submittedName>
</protein>
<dbReference type="PROSITE" id="PS50042">
    <property type="entry name" value="CNMP_BINDING_3"/>
    <property type="match status" value="1"/>
</dbReference>
<evidence type="ECO:0000313" key="6">
    <source>
        <dbReference type="EMBL" id="MFC0047470.1"/>
    </source>
</evidence>
<reference evidence="6 7" key="1">
    <citation type="submission" date="2024-09" db="EMBL/GenBank/DDBJ databases">
        <authorList>
            <person name="Sun Q."/>
            <person name="Mori K."/>
        </authorList>
    </citation>
    <scope>NUCLEOTIDE SEQUENCE [LARGE SCALE GENOMIC DNA]</scope>
    <source>
        <strain evidence="6 7">KCTC 23315</strain>
    </source>
</reference>
<dbReference type="PANTHER" id="PTHR24567">
    <property type="entry name" value="CRP FAMILY TRANSCRIPTIONAL REGULATORY PROTEIN"/>
    <property type="match status" value="1"/>
</dbReference>
<keyword evidence="3" id="KW-0804">Transcription</keyword>
<evidence type="ECO:0000256" key="1">
    <source>
        <dbReference type="ARBA" id="ARBA00023015"/>
    </source>
</evidence>
<accession>A0ABV6BD91</accession>
<dbReference type="InterPro" id="IPR012318">
    <property type="entry name" value="HTH_CRP"/>
</dbReference>
<dbReference type="InterPro" id="IPR000595">
    <property type="entry name" value="cNMP-bd_dom"/>
</dbReference>
<dbReference type="InterPro" id="IPR036390">
    <property type="entry name" value="WH_DNA-bd_sf"/>
</dbReference>
<evidence type="ECO:0000256" key="2">
    <source>
        <dbReference type="ARBA" id="ARBA00023125"/>
    </source>
</evidence>
<dbReference type="SMART" id="SM00100">
    <property type="entry name" value="cNMP"/>
    <property type="match status" value="1"/>
</dbReference>
<keyword evidence="1" id="KW-0805">Transcription regulation</keyword>
<feature type="domain" description="HTH crp-type" evidence="5">
    <location>
        <begin position="157"/>
        <end position="222"/>
    </location>
</feature>
<dbReference type="EMBL" id="JBHLXP010000001">
    <property type="protein sequence ID" value="MFC0047470.1"/>
    <property type="molecule type" value="Genomic_DNA"/>
</dbReference>
<name>A0ABV6BD91_9GAMM</name>